<organism evidence="4">
    <name type="scientific">Haemonchus placei</name>
    <name type="common">Barber's pole worm</name>
    <dbReference type="NCBI Taxonomy" id="6290"/>
    <lineage>
        <taxon>Eukaryota</taxon>
        <taxon>Metazoa</taxon>
        <taxon>Ecdysozoa</taxon>
        <taxon>Nematoda</taxon>
        <taxon>Chromadorea</taxon>
        <taxon>Rhabditida</taxon>
        <taxon>Rhabditina</taxon>
        <taxon>Rhabditomorpha</taxon>
        <taxon>Strongyloidea</taxon>
        <taxon>Trichostrongylidae</taxon>
        <taxon>Haemonchus</taxon>
    </lineage>
</organism>
<evidence type="ECO:0000313" key="3">
    <source>
        <dbReference type="Proteomes" id="UP000268014"/>
    </source>
</evidence>
<dbReference type="InterPro" id="IPR008042">
    <property type="entry name" value="Retrotrans_Pao"/>
</dbReference>
<dbReference type="STRING" id="6290.A0A0N4XBP7"/>
<dbReference type="AlphaFoldDB" id="A0A0N4XBP7"/>
<proteinExistence type="predicted"/>
<dbReference type="PANTHER" id="PTHR47331">
    <property type="entry name" value="PHD-TYPE DOMAIN-CONTAINING PROTEIN"/>
    <property type="match status" value="1"/>
</dbReference>
<dbReference type="InterPro" id="IPR008737">
    <property type="entry name" value="DUF1758"/>
</dbReference>
<reference evidence="2 3" key="2">
    <citation type="submission" date="2018-11" db="EMBL/GenBank/DDBJ databases">
        <authorList>
            <consortium name="Pathogen Informatics"/>
        </authorList>
    </citation>
    <scope>NUCLEOTIDE SEQUENCE [LARGE SCALE GENOMIC DNA]</scope>
    <source>
        <strain evidence="2 3">MHpl1</strain>
    </source>
</reference>
<dbReference type="Proteomes" id="UP000268014">
    <property type="component" value="Unassembled WGS sequence"/>
</dbReference>
<sequence>MNPTDNSKKVDTVAFLDSGSSHTYITTEIAEKLELHHTTPETITLHTFGTSSPTTLKSHLHTIQVQLSDGTPYMISAQSLPLLTKALKIPASPLDHLLIDVYGADIPTMSTTPGILIGMDHFWNLVLSPSFYSITLPNGYYLLNTRLGKAKNSTREQSTQQSKAPRIIHSIKRMPNNFDHSLACLRSNWKTLAKKPSYLDRYNEIIQDQLRRGIIGEPPPTLDQTSGMNCREWTSSNKEVNETLQSLEQTPIDKNTKLLGLAWDVTSDTIFIRLPFLEKQLEYPTKRQILKIVASIYDPLGLISPITIVAKIFLQSLWKDHLRWDELLLEDQQNKWRSITSSWTQPFMAFPRAILPHETTSNDIQLHIFTDASQQAYCAVAYLRIEHGQNVNVKLLMGRTRLTPLHNTVTIPRLEL</sequence>
<dbReference type="InterPro" id="IPR021109">
    <property type="entry name" value="Peptidase_aspartic_dom_sf"/>
</dbReference>
<protein>
    <submittedName>
        <fullName evidence="4">DUF1758 domain-containing protein</fullName>
    </submittedName>
</protein>
<name>A0A0N4XBP7_HAEPC</name>
<feature type="domain" description="DUF1758" evidence="1">
    <location>
        <begin position="2"/>
        <end position="154"/>
    </location>
</feature>
<gene>
    <name evidence="2" type="ORF">HPLM_LOCUS21781</name>
</gene>
<dbReference type="Gene3D" id="2.40.70.10">
    <property type="entry name" value="Acid Proteases"/>
    <property type="match status" value="1"/>
</dbReference>
<dbReference type="Pfam" id="PF05585">
    <property type="entry name" value="DUF1758"/>
    <property type="match status" value="1"/>
</dbReference>
<dbReference type="WBParaSite" id="HPLM_0002179201-mRNA-1">
    <property type="protein sequence ID" value="HPLM_0002179201-mRNA-1"/>
    <property type="gene ID" value="HPLM_0002179201"/>
</dbReference>
<accession>A0A0N4XBP7</accession>
<dbReference type="Pfam" id="PF05380">
    <property type="entry name" value="Peptidase_A17"/>
    <property type="match status" value="1"/>
</dbReference>
<dbReference type="EMBL" id="UZAF01024088">
    <property type="protein sequence ID" value="VDO92345.1"/>
    <property type="molecule type" value="Genomic_DNA"/>
</dbReference>
<dbReference type="OrthoDB" id="5858836at2759"/>
<evidence type="ECO:0000313" key="4">
    <source>
        <dbReference type="WBParaSite" id="HPLM_0002179201-mRNA-1"/>
    </source>
</evidence>
<evidence type="ECO:0000259" key="1">
    <source>
        <dbReference type="Pfam" id="PF05585"/>
    </source>
</evidence>
<evidence type="ECO:0000313" key="2">
    <source>
        <dbReference type="EMBL" id="VDO92345.1"/>
    </source>
</evidence>
<reference evidence="4" key="1">
    <citation type="submission" date="2017-02" db="UniProtKB">
        <authorList>
            <consortium name="WormBaseParasite"/>
        </authorList>
    </citation>
    <scope>IDENTIFICATION</scope>
</reference>
<keyword evidence="3" id="KW-1185">Reference proteome</keyword>